<accession>A0A4R9FPP9</accession>
<dbReference type="AlphaFoldDB" id="A0A4R9FPP9"/>
<dbReference type="Proteomes" id="UP000297453">
    <property type="component" value="Unassembled WGS sequence"/>
</dbReference>
<evidence type="ECO:0000313" key="1">
    <source>
        <dbReference type="EMBL" id="TGJ99756.1"/>
    </source>
</evidence>
<dbReference type="OrthoDB" id="6899466at2"/>
<comment type="caution">
    <text evidence="1">The sequence shown here is derived from an EMBL/GenBank/DDBJ whole genome shotgun (WGS) entry which is preliminary data.</text>
</comment>
<reference evidence="1" key="1">
    <citation type="journal article" date="2019" name="PLoS Negl. Trop. Dis.">
        <title>Revisiting the worldwide diversity of Leptospira species in the environment.</title>
        <authorList>
            <person name="Vincent A.T."/>
            <person name="Schiettekatte O."/>
            <person name="Bourhy P."/>
            <person name="Veyrier F.J."/>
            <person name="Picardeau M."/>
        </authorList>
    </citation>
    <scope>NUCLEOTIDE SEQUENCE [LARGE SCALE GENOMIC DNA]</scope>
    <source>
        <strain evidence="1">SSS9</strain>
    </source>
</reference>
<protein>
    <submittedName>
        <fullName evidence="1">Uncharacterized protein</fullName>
    </submittedName>
</protein>
<gene>
    <name evidence="1" type="ORF">EHO59_16300</name>
</gene>
<evidence type="ECO:0000313" key="2">
    <source>
        <dbReference type="Proteomes" id="UP000297453"/>
    </source>
</evidence>
<dbReference type="EMBL" id="RQEP01000019">
    <property type="protein sequence ID" value="TGJ99756.1"/>
    <property type="molecule type" value="Genomic_DNA"/>
</dbReference>
<name>A0A4R9FPP9_9LEPT</name>
<sequence>MSKDKNLFNCHEDHEINYVAGLYPDHQKVREFLKEKCASKEIYHSTHDKVYELIHKELGYPIPH</sequence>
<organism evidence="1 2">
    <name type="scientific">Leptospira semungkisensis</name>
    <dbReference type="NCBI Taxonomy" id="2484985"/>
    <lineage>
        <taxon>Bacteria</taxon>
        <taxon>Pseudomonadati</taxon>
        <taxon>Spirochaetota</taxon>
        <taxon>Spirochaetia</taxon>
        <taxon>Leptospirales</taxon>
        <taxon>Leptospiraceae</taxon>
        <taxon>Leptospira</taxon>
    </lineage>
</organism>
<proteinExistence type="predicted"/>
<keyword evidence="2" id="KW-1185">Reference proteome</keyword>